<proteinExistence type="predicted"/>
<organism evidence="1">
    <name type="scientific">Siphoviridae sp. ctwhn18</name>
    <dbReference type="NCBI Taxonomy" id="2825733"/>
    <lineage>
        <taxon>Viruses</taxon>
        <taxon>Duplodnaviria</taxon>
        <taxon>Heunggongvirae</taxon>
        <taxon>Uroviricota</taxon>
        <taxon>Caudoviricetes</taxon>
    </lineage>
</organism>
<evidence type="ECO:0000313" key="1">
    <source>
        <dbReference type="EMBL" id="DAD99859.1"/>
    </source>
</evidence>
<protein>
    <submittedName>
        <fullName evidence="1">Head Tail Connector Protein</fullName>
    </submittedName>
</protein>
<sequence>MYLTPEEYKGDVPANEVEDYIKDACRAIDSLTFNRIVRKGFENLTEFQQEIIKEAVQKHIDFVYENAEMLESPLSSYSISGVSMSFDRSKIVTVGGITTTGKVYNLLMQTGLCYRGLM</sequence>
<reference evidence="1" key="1">
    <citation type="journal article" date="2021" name="Proc. Natl. Acad. Sci. U.S.A.">
        <title>A Catalog of Tens of Thousands of Viruses from Human Metagenomes Reveals Hidden Associations with Chronic Diseases.</title>
        <authorList>
            <person name="Tisza M.J."/>
            <person name="Buck C.B."/>
        </authorList>
    </citation>
    <scope>NUCLEOTIDE SEQUENCE</scope>
    <source>
        <strain evidence="1">Ctwhn18</strain>
    </source>
</reference>
<accession>A0A8S5P0W4</accession>
<dbReference type="EMBL" id="BK015295">
    <property type="protein sequence ID" value="DAD99859.1"/>
    <property type="molecule type" value="Genomic_DNA"/>
</dbReference>
<name>A0A8S5P0W4_9CAUD</name>